<proteinExistence type="predicted"/>
<evidence type="ECO:0000313" key="2">
    <source>
        <dbReference type="Proteomes" id="UP000279372"/>
    </source>
</evidence>
<name>A0A3M3YFR3_9PSED</name>
<gene>
    <name evidence="1" type="ORF">ALQ33_05012</name>
</gene>
<sequence>MSNGSELPAKIPRLDHCSRQSKPIESCPYEYLCNRVLSRNTCQRSAAVRRCLNLDSHARGRGNCGHEALNHLQAHAAARLLLSTARQAQRQHIKGRTCRLGAFRSPGMGAGPHRCSRPGGRMNNRIPKGDGPFIDSYSIGFQLYRPDELNWKSRTIAGVSWNGLEQEAIFFNADGLALPLRPNPWNVPEWIRKHAIRREFASVHGTGHFAMKEGRRRALRTVGLNDWVTYWLVDQSGGFANESKFWQDYVATDLATEQANSEKLHSEMRLQDDRATYIEQSIAERRDYLTVMHRRRCNEDRKILAWLKGEVPAPLFDTEAKVA</sequence>
<evidence type="ECO:0000313" key="1">
    <source>
        <dbReference type="EMBL" id="RMO80991.1"/>
    </source>
</evidence>
<comment type="caution">
    <text evidence="1">The sequence shown here is derived from an EMBL/GenBank/DDBJ whole genome shotgun (WGS) entry which is preliminary data.</text>
</comment>
<accession>A0A3M3YFR3</accession>
<reference evidence="1 2" key="1">
    <citation type="submission" date="2018-08" db="EMBL/GenBank/DDBJ databases">
        <title>Recombination of ecologically and evolutionarily significant loci maintains genetic cohesion in the Pseudomonas syringae species complex.</title>
        <authorList>
            <person name="Dillon M."/>
            <person name="Thakur S."/>
            <person name="Almeida R.N.D."/>
            <person name="Weir B.S."/>
            <person name="Guttman D.S."/>
        </authorList>
    </citation>
    <scope>NUCLEOTIDE SEQUENCE [LARGE SCALE GENOMIC DNA]</scope>
    <source>
        <strain evidence="1 2">ICMP 8902</strain>
    </source>
</reference>
<dbReference type="Proteomes" id="UP000279372">
    <property type="component" value="Unassembled WGS sequence"/>
</dbReference>
<organism evidence="1 2">
    <name type="scientific">Pseudomonas syringae pv. philadelphi</name>
    <dbReference type="NCBI Taxonomy" id="251706"/>
    <lineage>
        <taxon>Bacteria</taxon>
        <taxon>Pseudomonadati</taxon>
        <taxon>Pseudomonadota</taxon>
        <taxon>Gammaproteobacteria</taxon>
        <taxon>Pseudomonadales</taxon>
        <taxon>Pseudomonadaceae</taxon>
        <taxon>Pseudomonas</taxon>
    </lineage>
</organism>
<protein>
    <submittedName>
        <fullName evidence="1">Uncharacterized protein</fullName>
    </submittedName>
</protein>
<dbReference type="EMBL" id="RBQB01000327">
    <property type="protein sequence ID" value="RMO80991.1"/>
    <property type="molecule type" value="Genomic_DNA"/>
</dbReference>
<dbReference type="AlphaFoldDB" id="A0A3M3YFR3"/>